<dbReference type="EMBL" id="CP059066">
    <property type="protein sequence ID" value="QSQ09609.1"/>
    <property type="molecule type" value="Genomic_DNA"/>
</dbReference>
<dbReference type="InterPro" id="IPR013078">
    <property type="entry name" value="His_Pase_superF_clade-1"/>
</dbReference>
<dbReference type="Gene3D" id="3.40.50.1240">
    <property type="entry name" value="Phosphoglycerate mutase-like"/>
    <property type="match status" value="1"/>
</dbReference>
<dbReference type="InterPro" id="IPR029033">
    <property type="entry name" value="His_PPase_superfam"/>
</dbReference>
<evidence type="ECO:0000313" key="4">
    <source>
        <dbReference type="EMBL" id="QSQ09609.1"/>
    </source>
</evidence>
<evidence type="ECO:0000256" key="2">
    <source>
        <dbReference type="PIRSR" id="PIRSR613078-1"/>
    </source>
</evidence>
<keyword evidence="5" id="KW-1185">Reference proteome</keyword>
<dbReference type="KEGG" id="kme:H0A61_01984"/>
<reference evidence="4" key="1">
    <citation type="submission" date="2020-07" db="EMBL/GenBank/DDBJ databases">
        <title>Koleobacter methoxysyntrophicus gen. nov., sp. nov., a novel anaerobic bacterium isolated from deep subsurface oil field and proposal of Koleobacterales ord. nov. in the phylum Firmicutes.</title>
        <authorList>
            <person name="Sakamoto S."/>
            <person name="Tamaki H."/>
        </authorList>
    </citation>
    <scope>NUCLEOTIDE SEQUENCE</scope>
    <source>
        <strain evidence="4">NRmbB1</strain>
    </source>
</reference>
<dbReference type="SUPFAM" id="SSF53254">
    <property type="entry name" value="Phosphoglycerate mutase-like"/>
    <property type="match status" value="1"/>
</dbReference>
<dbReference type="AlphaFoldDB" id="A0A8A0RQ13"/>
<dbReference type="GO" id="GO:0043755">
    <property type="term" value="F:alpha-ribazole phosphatase activity"/>
    <property type="evidence" value="ECO:0007669"/>
    <property type="project" value="UniProtKB-UniRule"/>
</dbReference>
<dbReference type="SMART" id="SM00855">
    <property type="entry name" value="PGAM"/>
    <property type="match status" value="1"/>
</dbReference>
<dbReference type="GO" id="GO:0005524">
    <property type="term" value="F:ATP binding"/>
    <property type="evidence" value="ECO:0007669"/>
    <property type="project" value="InterPro"/>
</dbReference>
<name>A0A8A0RQ13_9FIRM</name>
<dbReference type="PANTHER" id="PTHR48100">
    <property type="entry name" value="BROAD-SPECIFICITY PHOSPHATASE YOR283W-RELATED"/>
    <property type="match status" value="1"/>
</dbReference>
<sequence>MVELILVRHGETEWNKKFRYQGSSDIPLSEKGINQARLVGEQLRYKRVSRIISSDLQRAVKTAEFIARYHSLRVEEMEEFRELDFGRWEGLTYEEVRQRHPDDLIKWEQCPYNFHPTGGESLAEVYKRVIRGFEYICASAVSEERIVIVTHAGPIRIILGWVLGITHYPKNINIDYGSISIIRKFMDYYFVEKVNFTSVFSSG</sequence>
<dbReference type="InterPro" id="IPR050275">
    <property type="entry name" value="PGM_Phosphatase"/>
</dbReference>
<evidence type="ECO:0000313" key="5">
    <source>
        <dbReference type="Proteomes" id="UP000662904"/>
    </source>
</evidence>
<dbReference type="EC" id="3.1.3.73" evidence="1"/>
<dbReference type="InterPro" id="IPR017578">
    <property type="entry name" value="Ribazole_CobC"/>
</dbReference>
<dbReference type="PROSITE" id="PS00175">
    <property type="entry name" value="PG_MUTASE"/>
    <property type="match status" value="1"/>
</dbReference>
<evidence type="ECO:0000256" key="3">
    <source>
        <dbReference type="PIRSR" id="PIRSR613078-2"/>
    </source>
</evidence>
<organism evidence="4 5">
    <name type="scientific">Koleobacter methoxysyntrophicus</name>
    <dbReference type="NCBI Taxonomy" id="2751313"/>
    <lineage>
        <taxon>Bacteria</taxon>
        <taxon>Bacillati</taxon>
        <taxon>Bacillota</taxon>
        <taxon>Clostridia</taxon>
        <taxon>Koleobacterales</taxon>
        <taxon>Koleobacteraceae</taxon>
        <taxon>Koleobacter</taxon>
    </lineage>
</organism>
<feature type="binding site" evidence="3">
    <location>
        <position position="58"/>
    </location>
    <ligand>
        <name>substrate</name>
    </ligand>
</feature>
<dbReference type="Proteomes" id="UP000662904">
    <property type="component" value="Chromosome"/>
</dbReference>
<gene>
    <name evidence="4" type="primary">pspA_1</name>
    <name evidence="4" type="ORF">H0A61_01984</name>
</gene>
<feature type="active site" description="Tele-phosphohistidine intermediate" evidence="2">
    <location>
        <position position="9"/>
    </location>
</feature>
<accession>A0A8A0RQ13</accession>
<dbReference type="GO" id="GO:0006003">
    <property type="term" value="P:fructose 2,6-bisphosphate metabolic process"/>
    <property type="evidence" value="ECO:0007669"/>
    <property type="project" value="InterPro"/>
</dbReference>
<dbReference type="CDD" id="cd07067">
    <property type="entry name" value="HP_PGM_like"/>
    <property type="match status" value="1"/>
</dbReference>
<dbReference type="GO" id="GO:0009236">
    <property type="term" value="P:cobalamin biosynthetic process"/>
    <property type="evidence" value="ECO:0007669"/>
    <property type="project" value="UniProtKB-UniRule"/>
</dbReference>
<dbReference type="InterPro" id="IPR001345">
    <property type="entry name" value="PG/BPGM_mutase_AS"/>
</dbReference>
<keyword evidence="4" id="KW-0378">Hydrolase</keyword>
<evidence type="ECO:0000256" key="1">
    <source>
        <dbReference type="NCBIfam" id="TIGR03162"/>
    </source>
</evidence>
<dbReference type="PRINTS" id="PR00991">
    <property type="entry name" value="6PFRUCTKNASE"/>
</dbReference>
<protein>
    <recommendedName>
        <fullName evidence="1">Alpha-ribazole phosphatase</fullName>
        <ecNumber evidence="1">3.1.3.73</ecNumber>
    </recommendedName>
</protein>
<feature type="binding site" evidence="3">
    <location>
        <begin position="8"/>
        <end position="15"/>
    </location>
    <ligand>
        <name>substrate</name>
    </ligand>
</feature>
<feature type="active site" description="Proton donor/acceptor" evidence="2">
    <location>
        <position position="82"/>
    </location>
</feature>
<dbReference type="NCBIfam" id="TIGR03162">
    <property type="entry name" value="ribazole_cobC"/>
    <property type="match status" value="1"/>
</dbReference>
<dbReference type="Pfam" id="PF00300">
    <property type="entry name" value="His_Phos_1"/>
    <property type="match status" value="1"/>
</dbReference>
<proteinExistence type="predicted"/>
<dbReference type="InterPro" id="IPR003094">
    <property type="entry name" value="6Pfruct_kin"/>
</dbReference>
<dbReference type="RefSeq" id="WP_206706960.1">
    <property type="nucleotide sequence ID" value="NZ_CP059066.1"/>
</dbReference>